<gene>
    <name evidence="10" type="ORF">DL346_03215</name>
</gene>
<evidence type="ECO:0000256" key="3">
    <source>
        <dbReference type="ARBA" id="ARBA00012756"/>
    </source>
</evidence>
<keyword evidence="7" id="KW-0326">Glycosidase</keyword>
<feature type="domain" description="Beta-galactosidase trimerisation" evidence="9">
    <location>
        <begin position="667"/>
        <end position="891"/>
    </location>
</feature>
<dbReference type="GO" id="GO:0046872">
    <property type="term" value="F:metal ion binding"/>
    <property type="evidence" value="ECO:0007669"/>
    <property type="project" value="UniProtKB-KW"/>
</dbReference>
<dbReference type="PANTHER" id="PTHR36447">
    <property type="entry name" value="BETA-GALACTOSIDASE GANA"/>
    <property type="match status" value="1"/>
</dbReference>
<evidence type="ECO:0000256" key="1">
    <source>
        <dbReference type="ARBA" id="ARBA00001412"/>
    </source>
</evidence>
<dbReference type="EC" id="3.2.1.23" evidence="3"/>
<accession>A0A328UB46</accession>
<keyword evidence="5" id="KW-0378">Hydrolase</keyword>
<keyword evidence="4" id="KW-0479">Metal-binding</keyword>
<comment type="similarity">
    <text evidence="2">Belongs to the glycosyl hydrolase 42 family.</text>
</comment>
<keyword evidence="6" id="KW-0862">Zinc</keyword>
<dbReference type="PANTHER" id="PTHR36447:SF2">
    <property type="entry name" value="BETA-GALACTOSIDASE YESZ"/>
    <property type="match status" value="1"/>
</dbReference>
<reference evidence="10 11" key="1">
    <citation type="submission" date="2018-06" db="EMBL/GenBank/DDBJ databases">
        <title>Paenibacillus montanisoli sp. nov., isolated from mountain area soil.</title>
        <authorList>
            <person name="Wu M."/>
        </authorList>
    </citation>
    <scope>NUCLEOTIDE SEQUENCE [LARGE SCALE GENOMIC DNA]</scope>
    <source>
        <strain evidence="10 11">RA17</strain>
    </source>
</reference>
<dbReference type="GO" id="GO:0005975">
    <property type="term" value="P:carbohydrate metabolic process"/>
    <property type="evidence" value="ECO:0007669"/>
    <property type="project" value="InterPro"/>
</dbReference>
<dbReference type="AlphaFoldDB" id="A0A328UB46"/>
<feature type="domain" description="Glycoside hydrolase family 42 N-terminal" evidence="8">
    <location>
        <begin position="405"/>
        <end position="540"/>
    </location>
</feature>
<dbReference type="Pfam" id="PF08532">
    <property type="entry name" value="Glyco_hydro_42M"/>
    <property type="match status" value="1"/>
</dbReference>
<evidence type="ECO:0000313" key="11">
    <source>
        <dbReference type="Proteomes" id="UP000249260"/>
    </source>
</evidence>
<keyword evidence="11" id="KW-1185">Reference proteome</keyword>
<protein>
    <recommendedName>
        <fullName evidence="3">beta-galactosidase</fullName>
        <ecNumber evidence="3">3.2.1.23</ecNumber>
    </recommendedName>
</protein>
<dbReference type="SUPFAM" id="SSF52317">
    <property type="entry name" value="Class I glutamine amidotransferase-like"/>
    <property type="match status" value="1"/>
</dbReference>
<sequence length="982" mass="111893">MRNEEVLPIMASLLLDDFTLKDREGWEGRIEGGQGRFPDGRASAAIRGRIVTEQLPQNWSGYGSLQFTLHNPWDRAVVGGIELFDGLSLESPELEFGDYVERPKSLLIGEGITHVVIRIDPIQTTQGTRILDLGQVVRVAIRVPEPGEGEQPISIASLRLSPEHEEIDGIAYARPGDSVLVMRHLDISCFTYEPENYREPEDVVRLYRELTLEKEKLQDVIDTAEINGKQTLYARVALVTADIALKSRPNLAWHFSPRAKRSNLSGALSLAREERYNLERLLSSFRHEDDEDDSNLPIPLVKPIPDFKSLKIEGKAFVDTSGKPALVCAMSYHNEGTLLQFFSPERHKLEIYAVGGGSRYDIEWSPVYEAFHNYPGTERVGWRGWCGHLIKDQWAMGGRKENVVICLENQHILEAIDSYNRIHADDWRNDPSLMYVILGYELSYMCYCEDSLRRFREWLSNRHGNIGALNDKWGTEYKDFNEAEPPRTVVFGPEPDANRAAWFDWADWNTRRFTDHLHWSRDSVRKLHPVIPICAGGTHSMISPLNSTTGIDEEMIINEVDDVILHEGNDILSIDLLHALSEKPKPIVDPEHGGRCSRWLLNYFHGKSTLSMFWWPKQPSRQFPNSTLNAPMHGNMDIEFVAEHLRTALDVRRLNEEIAAFWDIPKETAILYSKTNMLQVPPELMNAKSTPFLTALREAYDAARCLDAGITFISEKQLLAGKTDRFKSIILPAVKHLPEAVFEALDRFVRSGGHILVLPESLVRDEYNRPADYLKRWGISVSKVELPEIKGFGEFVQRYDQNLERNVQYGTARKITAAKFHPTMTPWSFRMSGVFQELSISGGEAIAEGPSSEPMLVRVPIGSGVVWYAAGMPEKDSLAELVDRFFTESGIDRPLKVTDEDGRRVSGLEARLVRRRHDDLVYLVNESGRTVDYRIQTDRAIHEIRELRSLKYYKEAAGQIKDGQTLLFSLREDPSVRFQKKK</sequence>
<dbReference type="GO" id="GO:0004565">
    <property type="term" value="F:beta-galactosidase activity"/>
    <property type="evidence" value="ECO:0007669"/>
    <property type="project" value="UniProtKB-EC"/>
</dbReference>
<dbReference type="Pfam" id="PF02449">
    <property type="entry name" value="Glyco_hydro_42"/>
    <property type="match status" value="1"/>
</dbReference>
<dbReference type="OrthoDB" id="2487505at2"/>
<dbReference type="Proteomes" id="UP000249260">
    <property type="component" value="Unassembled WGS sequence"/>
</dbReference>
<dbReference type="GO" id="GO:0009341">
    <property type="term" value="C:beta-galactosidase complex"/>
    <property type="evidence" value="ECO:0007669"/>
    <property type="project" value="InterPro"/>
</dbReference>
<evidence type="ECO:0000313" key="10">
    <source>
        <dbReference type="EMBL" id="RAP77504.1"/>
    </source>
</evidence>
<dbReference type="SUPFAM" id="SSF51445">
    <property type="entry name" value="(Trans)glycosidases"/>
    <property type="match status" value="1"/>
</dbReference>
<name>A0A328UB46_9BACL</name>
<dbReference type="InterPro" id="IPR017853">
    <property type="entry name" value="GH"/>
</dbReference>
<evidence type="ECO:0000256" key="6">
    <source>
        <dbReference type="ARBA" id="ARBA00022833"/>
    </source>
</evidence>
<evidence type="ECO:0000256" key="5">
    <source>
        <dbReference type="ARBA" id="ARBA00022801"/>
    </source>
</evidence>
<dbReference type="Gene3D" id="3.40.50.880">
    <property type="match status" value="1"/>
</dbReference>
<dbReference type="InterPro" id="IPR013738">
    <property type="entry name" value="Beta_galactosidase_Trimer"/>
</dbReference>
<evidence type="ECO:0000259" key="8">
    <source>
        <dbReference type="Pfam" id="PF02449"/>
    </source>
</evidence>
<evidence type="ECO:0000256" key="7">
    <source>
        <dbReference type="ARBA" id="ARBA00023295"/>
    </source>
</evidence>
<dbReference type="InterPro" id="IPR029062">
    <property type="entry name" value="Class_I_gatase-like"/>
</dbReference>
<dbReference type="InterPro" id="IPR003476">
    <property type="entry name" value="Glyco_hydro_42"/>
</dbReference>
<evidence type="ECO:0000256" key="2">
    <source>
        <dbReference type="ARBA" id="ARBA00005940"/>
    </source>
</evidence>
<comment type="catalytic activity">
    <reaction evidence="1">
        <text>Hydrolysis of terminal non-reducing beta-D-galactose residues in beta-D-galactosides.</text>
        <dbReference type="EC" id="3.2.1.23"/>
    </reaction>
</comment>
<dbReference type="EMBL" id="QLUW01000001">
    <property type="protein sequence ID" value="RAP77504.1"/>
    <property type="molecule type" value="Genomic_DNA"/>
</dbReference>
<proteinExistence type="inferred from homology"/>
<evidence type="ECO:0000256" key="4">
    <source>
        <dbReference type="ARBA" id="ARBA00022723"/>
    </source>
</evidence>
<dbReference type="Gene3D" id="3.20.20.80">
    <property type="entry name" value="Glycosidases"/>
    <property type="match status" value="1"/>
</dbReference>
<comment type="caution">
    <text evidence="10">The sequence shown here is derived from an EMBL/GenBank/DDBJ whole genome shotgun (WGS) entry which is preliminary data.</text>
</comment>
<organism evidence="10 11">
    <name type="scientific">Paenibacillus montanisoli</name>
    <dbReference type="NCBI Taxonomy" id="2081970"/>
    <lineage>
        <taxon>Bacteria</taxon>
        <taxon>Bacillati</taxon>
        <taxon>Bacillota</taxon>
        <taxon>Bacilli</taxon>
        <taxon>Bacillales</taxon>
        <taxon>Paenibacillaceae</taxon>
        <taxon>Paenibacillus</taxon>
    </lineage>
</organism>
<evidence type="ECO:0000259" key="9">
    <source>
        <dbReference type="Pfam" id="PF08532"/>
    </source>
</evidence>
<dbReference type="InterPro" id="IPR013529">
    <property type="entry name" value="Glyco_hydro_42_N"/>
</dbReference>
<dbReference type="CDD" id="cd03143">
    <property type="entry name" value="A4_beta-galactosidase_middle_domain"/>
    <property type="match status" value="1"/>
</dbReference>